<dbReference type="EMBL" id="QJVC01000014">
    <property type="protein sequence ID" value="PYI37915.1"/>
    <property type="molecule type" value="Genomic_DNA"/>
</dbReference>
<dbReference type="Proteomes" id="UP000247980">
    <property type="component" value="Unassembled WGS sequence"/>
</dbReference>
<accession>A0A2V5IMW6</accession>
<protein>
    <submittedName>
        <fullName evidence="1">Uncharacterized protein</fullName>
    </submittedName>
</protein>
<keyword evidence="2" id="KW-1185">Reference proteome</keyword>
<reference evidence="1 2" key="1">
    <citation type="submission" date="2018-05" db="EMBL/GenBank/DDBJ databases">
        <title>Genetic diversity of glacier-inhabiting Cryobacterium bacteria in China and description of Cryobacterium mengkeensis sp. nov. and Arthrobacter glacialis sp. nov.</title>
        <authorList>
            <person name="Liu Q."/>
            <person name="Xin Y.-H."/>
        </authorList>
    </citation>
    <scope>NUCLEOTIDE SEQUENCE [LARGE SCALE GENOMIC DNA]</scope>
    <source>
        <strain evidence="1 2">B7</strain>
    </source>
</reference>
<proteinExistence type="predicted"/>
<evidence type="ECO:0000313" key="2">
    <source>
        <dbReference type="Proteomes" id="UP000247980"/>
    </source>
</evidence>
<sequence length="68" mass="7347">MSPSTPRLITFVQEFRAAAQDVGPIGGPVFPMGACNWACEILGKLLQEKELGDWFLVKGQGELAALQN</sequence>
<organism evidence="1 2">
    <name type="scientific">Arthrobacter psychrolactophilus</name>
    <dbReference type="NCBI Taxonomy" id="92442"/>
    <lineage>
        <taxon>Bacteria</taxon>
        <taxon>Bacillati</taxon>
        <taxon>Actinomycetota</taxon>
        <taxon>Actinomycetes</taxon>
        <taxon>Micrococcales</taxon>
        <taxon>Micrococcaceae</taxon>
        <taxon>Arthrobacter</taxon>
    </lineage>
</organism>
<evidence type="ECO:0000313" key="1">
    <source>
        <dbReference type="EMBL" id="PYI37915.1"/>
    </source>
</evidence>
<comment type="caution">
    <text evidence="1">The sequence shown here is derived from an EMBL/GenBank/DDBJ whole genome shotgun (WGS) entry which is preliminary data.</text>
</comment>
<gene>
    <name evidence="1" type="ORF">CVS30_12660</name>
</gene>
<dbReference type="AlphaFoldDB" id="A0A2V5IMW6"/>
<name>A0A2V5IMW6_9MICC</name>